<dbReference type="EMBL" id="JBHSAP010000009">
    <property type="protein sequence ID" value="MFC4076888.1"/>
    <property type="molecule type" value="Genomic_DNA"/>
</dbReference>
<keyword evidence="2" id="KW-1185">Reference proteome</keyword>
<evidence type="ECO:0000313" key="2">
    <source>
        <dbReference type="Proteomes" id="UP001595843"/>
    </source>
</evidence>
<reference evidence="2" key="1">
    <citation type="journal article" date="2019" name="Int. J. Syst. Evol. Microbiol.">
        <title>The Global Catalogue of Microorganisms (GCM) 10K type strain sequencing project: providing services to taxonomists for standard genome sequencing and annotation.</title>
        <authorList>
            <consortium name="The Broad Institute Genomics Platform"/>
            <consortium name="The Broad Institute Genome Sequencing Center for Infectious Disease"/>
            <person name="Wu L."/>
            <person name="Ma J."/>
        </authorList>
    </citation>
    <scope>NUCLEOTIDE SEQUENCE [LARGE SCALE GENOMIC DNA]</scope>
    <source>
        <strain evidence="2">IBRC-M 10813</strain>
    </source>
</reference>
<dbReference type="Proteomes" id="UP001595843">
    <property type="component" value="Unassembled WGS sequence"/>
</dbReference>
<evidence type="ECO:0000313" key="1">
    <source>
        <dbReference type="EMBL" id="MFC4076888.1"/>
    </source>
</evidence>
<organism evidence="1 2">
    <name type="scientific">Salinithrix halophila</name>
    <dbReference type="NCBI Taxonomy" id="1485204"/>
    <lineage>
        <taxon>Bacteria</taxon>
        <taxon>Bacillati</taxon>
        <taxon>Bacillota</taxon>
        <taxon>Bacilli</taxon>
        <taxon>Bacillales</taxon>
        <taxon>Thermoactinomycetaceae</taxon>
        <taxon>Salinithrix</taxon>
    </lineage>
</organism>
<protein>
    <recommendedName>
        <fullName evidence="3">50S ribosomal protein L29</fullName>
    </recommendedName>
</protein>
<gene>
    <name evidence="1" type="ORF">ACFOUO_08695</name>
</gene>
<dbReference type="RefSeq" id="WP_380704232.1">
    <property type="nucleotide sequence ID" value="NZ_JBHSAP010000009.1"/>
</dbReference>
<sequence>MDQTDLTEQYEREKAKLEGLKQAKRSSAFPFGFRKAIREQKQVVKQLKKQLGDIEG</sequence>
<accession>A0ABV8JD79</accession>
<evidence type="ECO:0008006" key="3">
    <source>
        <dbReference type="Google" id="ProtNLM"/>
    </source>
</evidence>
<comment type="caution">
    <text evidence="1">The sequence shown here is derived from an EMBL/GenBank/DDBJ whole genome shotgun (WGS) entry which is preliminary data.</text>
</comment>
<name>A0ABV8JD79_9BACL</name>
<proteinExistence type="predicted"/>